<dbReference type="AlphaFoldDB" id="A0A1E5GUJ6"/>
<name>A0A1E5GUJ6_9ENTE</name>
<dbReference type="EMBL" id="MIKB01000013">
    <property type="protein sequence ID" value="OEG16364.1"/>
    <property type="molecule type" value="Genomic_DNA"/>
</dbReference>
<gene>
    <name evidence="1" type="ORF">BCR23_05600</name>
</gene>
<accession>A0A1E5GUJ6</accession>
<evidence type="ECO:0000313" key="1">
    <source>
        <dbReference type="EMBL" id="OEG16364.1"/>
    </source>
</evidence>
<keyword evidence="2" id="KW-1185">Reference proteome</keyword>
<evidence type="ECO:0000313" key="2">
    <source>
        <dbReference type="Proteomes" id="UP000094764"/>
    </source>
</evidence>
<sequence length="61" mass="7340">MTEKKYYYLDNEIILVDSEPDFNISFVRYIENDKIFPINSKLVREKPNRGNFISVKALVRR</sequence>
<dbReference type="Proteomes" id="UP000094764">
    <property type="component" value="Unassembled WGS sequence"/>
</dbReference>
<reference evidence="2" key="1">
    <citation type="submission" date="2016-09" db="EMBL/GenBank/DDBJ databases">
        <authorList>
            <person name="Gulvik C.A."/>
        </authorList>
    </citation>
    <scope>NUCLEOTIDE SEQUENCE [LARGE SCALE GENOMIC DNA]</scope>
    <source>
        <strain evidence="2">LMG 26306</strain>
    </source>
</reference>
<organism evidence="1 2">
    <name type="scientific">Enterococcus quebecensis</name>
    <dbReference type="NCBI Taxonomy" id="903983"/>
    <lineage>
        <taxon>Bacteria</taxon>
        <taxon>Bacillati</taxon>
        <taxon>Bacillota</taxon>
        <taxon>Bacilli</taxon>
        <taxon>Lactobacillales</taxon>
        <taxon>Enterococcaceae</taxon>
        <taxon>Enterococcus</taxon>
    </lineage>
</organism>
<dbReference type="RefSeq" id="WP_069634818.1">
    <property type="nucleotide sequence ID" value="NZ_JXKZ01000015.1"/>
</dbReference>
<protein>
    <submittedName>
        <fullName evidence="1">Uncharacterized protein</fullName>
    </submittedName>
</protein>
<proteinExistence type="predicted"/>
<dbReference type="STRING" id="903983.BCR23_05600"/>
<comment type="caution">
    <text evidence="1">The sequence shown here is derived from an EMBL/GenBank/DDBJ whole genome shotgun (WGS) entry which is preliminary data.</text>
</comment>